<dbReference type="GO" id="GO:0046982">
    <property type="term" value="F:protein heterodimerization activity"/>
    <property type="evidence" value="ECO:0007669"/>
    <property type="project" value="InterPro"/>
</dbReference>
<reference evidence="4" key="1">
    <citation type="submission" date="2020-10" db="EMBL/GenBank/DDBJ databases">
        <title>The Whole-Genome Sequence of Metschnikowia persimmonesis, a Novel Endophytic Yeast Species Isolated from Medicinal Plant Diospyros kaki Thumb.</title>
        <authorList>
            <person name="Rahmat E."/>
            <person name="Kang Y."/>
        </authorList>
    </citation>
    <scope>NUCLEOTIDE SEQUENCE</scope>
    <source>
        <strain evidence="4">KIOM G15050</strain>
    </source>
</reference>
<dbReference type="InterPro" id="IPR018465">
    <property type="entry name" value="Scm3/HJURP"/>
</dbReference>
<dbReference type="InterPro" id="IPR013087">
    <property type="entry name" value="Znf_C2H2_type"/>
</dbReference>
<dbReference type="OrthoDB" id="2420608at2759"/>
<dbReference type="Gene3D" id="1.10.20.10">
    <property type="entry name" value="Histone, subunit A"/>
    <property type="match status" value="1"/>
</dbReference>
<dbReference type="SMART" id="SM00355">
    <property type="entry name" value="ZnF_C2H2"/>
    <property type="match status" value="2"/>
</dbReference>
<evidence type="ECO:0000313" key="5">
    <source>
        <dbReference type="Proteomes" id="UP000649328"/>
    </source>
</evidence>
<dbReference type="Pfam" id="PF10384">
    <property type="entry name" value="Scm3"/>
    <property type="match status" value="1"/>
</dbReference>
<evidence type="ECO:0000256" key="1">
    <source>
        <dbReference type="SAM" id="Coils"/>
    </source>
</evidence>
<dbReference type="EMBL" id="JACBPP010000005">
    <property type="protein sequence ID" value="KAF8001430.1"/>
    <property type="molecule type" value="Genomic_DNA"/>
</dbReference>
<feature type="region of interest" description="Disordered" evidence="2">
    <location>
        <begin position="172"/>
        <end position="285"/>
    </location>
</feature>
<dbReference type="AlphaFoldDB" id="A0A8H7GPP9"/>
<dbReference type="Proteomes" id="UP000649328">
    <property type="component" value="Unassembled WGS sequence"/>
</dbReference>
<dbReference type="GO" id="GO:0042393">
    <property type="term" value="F:histone binding"/>
    <property type="evidence" value="ECO:0007669"/>
    <property type="project" value="InterPro"/>
</dbReference>
<organism evidence="4 5">
    <name type="scientific">Metschnikowia pulcherrima</name>
    <dbReference type="NCBI Taxonomy" id="27326"/>
    <lineage>
        <taxon>Eukaryota</taxon>
        <taxon>Fungi</taxon>
        <taxon>Dikarya</taxon>
        <taxon>Ascomycota</taxon>
        <taxon>Saccharomycotina</taxon>
        <taxon>Pichiomycetes</taxon>
        <taxon>Metschnikowiaceae</taxon>
        <taxon>Metschnikowia</taxon>
    </lineage>
</organism>
<protein>
    <recommendedName>
        <fullName evidence="3">C2H2-type domain-containing protein</fullName>
    </recommendedName>
</protein>
<gene>
    <name evidence="4" type="ORF">HF325_003931</name>
</gene>
<feature type="domain" description="C2H2-type" evidence="3">
    <location>
        <begin position="416"/>
        <end position="441"/>
    </location>
</feature>
<proteinExistence type="predicted"/>
<comment type="caution">
    <text evidence="4">The sequence shown here is derived from an EMBL/GenBank/DDBJ whole genome shotgun (WGS) entry which is preliminary data.</text>
</comment>
<feature type="compositionally biased region" description="Basic and acidic residues" evidence="2">
    <location>
        <begin position="250"/>
        <end position="259"/>
    </location>
</feature>
<dbReference type="GO" id="GO:0005634">
    <property type="term" value="C:nucleus"/>
    <property type="evidence" value="ECO:0007669"/>
    <property type="project" value="InterPro"/>
</dbReference>
<evidence type="ECO:0000259" key="3">
    <source>
        <dbReference type="SMART" id="SM00355"/>
    </source>
</evidence>
<accession>A0A8H7GPP9</accession>
<evidence type="ECO:0000313" key="4">
    <source>
        <dbReference type="EMBL" id="KAF8001430.1"/>
    </source>
</evidence>
<keyword evidence="1" id="KW-0175">Coiled coil</keyword>
<keyword evidence="5" id="KW-1185">Reference proteome</keyword>
<sequence>MASVTSEFDNLVLIDGSSEYDSSHESIGHIESWPQEKSLDSEVFRLKALNTNRLQQKWDEIIAKYSSIDDSKESDEIDLRTGKIIVDNGHLRSFADAEASQNGTRAYSSVWAPDDQMEKELRRVRHAEKIRQKLRQEEKQRLKANESFYNTRMKLMKLRSEILEDNLMLLSPSPTKKSRISTMSPSNLALSSPGKLEPFSLGHGHRLDTPESSPLKHKLPSVISSPSGSLAGSPTKQSLNRSYELLSPEKAFHTNHRDSSQSVDSYDYRHDDDSTAKDDSGVSSETSHEEYNELFLIAEIYDPLHISYFRCAFYGCKYTNSSKASYRAHLLSSHSPELNQIGYPVHTEKLYDDLIPGDTIPKLNIHFPLTINIPQRPFRCLLQLNHGTCQKIFTDEKQLARHRLDPGSCSLKRQVFVCPLLGCDFMTDTSYQEFYDHTKSHQKHFTTLLSKKRSENIMGETGCHNDKYLNFTASDQDTVSDCCDSINFVKQRLPSQQQKSSQKTVKNKYVRDVSDSVPRLDIADHGIDFDIDTGSHAEDNGYSSIDELFQ</sequence>
<feature type="coiled-coil region" evidence="1">
    <location>
        <begin position="117"/>
        <end position="147"/>
    </location>
</feature>
<evidence type="ECO:0000256" key="2">
    <source>
        <dbReference type="SAM" id="MobiDB-lite"/>
    </source>
</evidence>
<name>A0A8H7GPP9_9ASCO</name>
<feature type="compositionally biased region" description="Basic and acidic residues" evidence="2">
    <location>
        <begin position="266"/>
        <end position="285"/>
    </location>
</feature>
<feature type="domain" description="C2H2-type" evidence="3">
    <location>
        <begin position="309"/>
        <end position="334"/>
    </location>
</feature>
<dbReference type="InterPro" id="IPR009072">
    <property type="entry name" value="Histone-fold"/>
</dbReference>
<feature type="compositionally biased region" description="Polar residues" evidence="2">
    <location>
        <begin position="172"/>
        <end position="190"/>
    </location>
</feature>
<feature type="compositionally biased region" description="Polar residues" evidence="2">
    <location>
        <begin position="222"/>
        <end position="241"/>
    </location>
</feature>